<keyword evidence="3" id="KW-1185">Reference proteome</keyword>
<accession>A0ABT2X5V5</accession>
<proteinExistence type="predicted"/>
<gene>
    <name evidence="2" type="ORF">OEZ60_15115</name>
</gene>
<protein>
    <recommendedName>
        <fullName evidence="4">Ribbon-helix-helix protein CopG domain-containing protein</fullName>
    </recommendedName>
</protein>
<evidence type="ECO:0000313" key="3">
    <source>
        <dbReference type="Proteomes" id="UP001209535"/>
    </source>
</evidence>
<dbReference type="Proteomes" id="UP001209535">
    <property type="component" value="Unassembled WGS sequence"/>
</dbReference>
<name>A0ABT2X5V5_9RHOB</name>
<dbReference type="RefSeq" id="WP_263337905.1">
    <property type="nucleotide sequence ID" value="NZ_JAOVQO010000014.1"/>
</dbReference>
<evidence type="ECO:0000313" key="2">
    <source>
        <dbReference type="EMBL" id="MCU9849332.1"/>
    </source>
</evidence>
<feature type="region of interest" description="Disordered" evidence="1">
    <location>
        <begin position="50"/>
        <end position="70"/>
    </location>
</feature>
<sequence length="88" mass="10077">MEDKPISVRLGSRRMDALERYLAANPDETRNGVIAGAVEQYLRETGFWDETLPEDSRLDHPDDRHRPTLSERVKRLEALVEDLVKSGS</sequence>
<comment type="caution">
    <text evidence="2">The sequence shown here is derived from an EMBL/GenBank/DDBJ whole genome shotgun (WGS) entry which is preliminary data.</text>
</comment>
<evidence type="ECO:0008006" key="4">
    <source>
        <dbReference type="Google" id="ProtNLM"/>
    </source>
</evidence>
<organism evidence="2 3">
    <name type="scientific">Albidovulum salinarum</name>
    <dbReference type="NCBI Taxonomy" id="2984153"/>
    <lineage>
        <taxon>Bacteria</taxon>
        <taxon>Pseudomonadati</taxon>
        <taxon>Pseudomonadota</taxon>
        <taxon>Alphaproteobacteria</taxon>
        <taxon>Rhodobacterales</taxon>
        <taxon>Paracoccaceae</taxon>
        <taxon>Albidovulum</taxon>
    </lineage>
</organism>
<dbReference type="EMBL" id="JAOVQO010000014">
    <property type="protein sequence ID" value="MCU9849332.1"/>
    <property type="molecule type" value="Genomic_DNA"/>
</dbReference>
<reference evidence="2 3" key="1">
    <citation type="submission" date="2022-10" db="EMBL/GenBank/DDBJ databases">
        <title>Defluviimonas sp. nov., isolated from ocean surface sediments.</title>
        <authorList>
            <person name="He W."/>
            <person name="Wang L."/>
            <person name="Zhang D.-F."/>
        </authorList>
    </citation>
    <scope>NUCLEOTIDE SEQUENCE [LARGE SCALE GENOMIC DNA]</scope>
    <source>
        <strain evidence="2 3">WL0024</strain>
    </source>
</reference>
<feature type="compositionally biased region" description="Basic and acidic residues" evidence="1">
    <location>
        <begin position="54"/>
        <end position="70"/>
    </location>
</feature>
<evidence type="ECO:0000256" key="1">
    <source>
        <dbReference type="SAM" id="MobiDB-lite"/>
    </source>
</evidence>